<sequence length="276" mass="30309">MLCFRSMMARIWSTVKFTCSVHGAKEGGGDCEFALSASQSNQERPASLLAPVIDRSRFLRPIDAYKRADPSSADSDDGLRRVRARAIRGFVQRGAASTDAKHTEVHGLRGRREPAGAVEERPHEAGGGRMSLCSLPLPLDSDQSTSNPCALPSWLRVSFWSGVEKDTAKATRHFEAAALGGHVKARHNIGYEAMRAGNHDLAVQHFLISAKLGYQDSLDNVKIMFMPCVVHRATKDDYAEALRGHQKAVAEMISPDRDEAKALGFRKILSVRRVKS</sequence>
<name>K0THP5_THAOC</name>
<dbReference type="InterPro" id="IPR011990">
    <property type="entry name" value="TPR-like_helical_dom_sf"/>
</dbReference>
<dbReference type="AlphaFoldDB" id="K0THP5"/>
<dbReference type="SUPFAM" id="SSF81901">
    <property type="entry name" value="HCP-like"/>
    <property type="match status" value="1"/>
</dbReference>
<feature type="region of interest" description="Disordered" evidence="1">
    <location>
        <begin position="93"/>
        <end position="127"/>
    </location>
</feature>
<reference evidence="2 3" key="1">
    <citation type="journal article" date="2012" name="Genome Biol.">
        <title>Genome and low-iron response of an oceanic diatom adapted to chronic iron limitation.</title>
        <authorList>
            <person name="Lommer M."/>
            <person name="Specht M."/>
            <person name="Roy A.S."/>
            <person name="Kraemer L."/>
            <person name="Andreson R."/>
            <person name="Gutowska M.A."/>
            <person name="Wolf J."/>
            <person name="Bergner S.V."/>
            <person name="Schilhabel M.B."/>
            <person name="Klostermeier U.C."/>
            <person name="Beiko R.G."/>
            <person name="Rosenstiel P."/>
            <person name="Hippler M."/>
            <person name="Laroche J."/>
        </authorList>
    </citation>
    <scope>NUCLEOTIDE SEQUENCE [LARGE SCALE GENOMIC DNA]</scope>
    <source>
        <strain evidence="2 3">CCMP1005</strain>
    </source>
</reference>
<gene>
    <name evidence="2" type="ORF">THAOC_08637</name>
</gene>
<proteinExistence type="predicted"/>
<keyword evidence="3" id="KW-1185">Reference proteome</keyword>
<evidence type="ECO:0000256" key="1">
    <source>
        <dbReference type="SAM" id="MobiDB-lite"/>
    </source>
</evidence>
<protein>
    <submittedName>
        <fullName evidence="2">Uncharacterized protein</fullName>
    </submittedName>
</protein>
<dbReference type="Proteomes" id="UP000266841">
    <property type="component" value="Unassembled WGS sequence"/>
</dbReference>
<dbReference type="Gene3D" id="1.25.40.10">
    <property type="entry name" value="Tetratricopeptide repeat domain"/>
    <property type="match status" value="1"/>
</dbReference>
<comment type="caution">
    <text evidence="2">The sequence shown here is derived from an EMBL/GenBank/DDBJ whole genome shotgun (WGS) entry which is preliminary data.</text>
</comment>
<feature type="compositionally biased region" description="Basic and acidic residues" evidence="1">
    <location>
        <begin position="99"/>
        <end position="126"/>
    </location>
</feature>
<evidence type="ECO:0000313" key="3">
    <source>
        <dbReference type="Proteomes" id="UP000266841"/>
    </source>
</evidence>
<evidence type="ECO:0000313" key="2">
    <source>
        <dbReference type="EMBL" id="EJK70042.1"/>
    </source>
</evidence>
<organism evidence="2 3">
    <name type="scientific">Thalassiosira oceanica</name>
    <name type="common">Marine diatom</name>
    <dbReference type="NCBI Taxonomy" id="159749"/>
    <lineage>
        <taxon>Eukaryota</taxon>
        <taxon>Sar</taxon>
        <taxon>Stramenopiles</taxon>
        <taxon>Ochrophyta</taxon>
        <taxon>Bacillariophyta</taxon>
        <taxon>Coscinodiscophyceae</taxon>
        <taxon>Thalassiosirophycidae</taxon>
        <taxon>Thalassiosirales</taxon>
        <taxon>Thalassiosiraceae</taxon>
        <taxon>Thalassiosira</taxon>
    </lineage>
</organism>
<accession>K0THP5</accession>
<dbReference type="EMBL" id="AGNL01009150">
    <property type="protein sequence ID" value="EJK70042.1"/>
    <property type="molecule type" value="Genomic_DNA"/>
</dbReference>